<evidence type="ECO:0000313" key="2">
    <source>
        <dbReference type="EMBL" id="MDF9410031.1"/>
    </source>
</evidence>
<protein>
    <submittedName>
        <fullName evidence="2">Copper amine oxidase N-terminal domain-containing protein</fullName>
    </submittedName>
</protein>
<keyword evidence="3" id="KW-1185">Reference proteome</keyword>
<dbReference type="InterPro" id="IPR047676">
    <property type="entry name" value="FxLYD_dom"/>
</dbReference>
<dbReference type="EMBL" id="JAKOAV010000061">
    <property type="protein sequence ID" value="MDF9410031.1"/>
    <property type="molecule type" value="Genomic_DNA"/>
</dbReference>
<proteinExistence type="predicted"/>
<dbReference type="NCBIfam" id="NF038353">
    <property type="entry name" value="FxLYD_dom"/>
    <property type="match status" value="1"/>
</dbReference>
<dbReference type="InterPro" id="IPR012854">
    <property type="entry name" value="Cu_amine_oxidase-like_N"/>
</dbReference>
<gene>
    <name evidence="2" type="ORF">L7E55_17080</name>
</gene>
<evidence type="ECO:0000313" key="3">
    <source>
        <dbReference type="Proteomes" id="UP001154312"/>
    </source>
</evidence>
<dbReference type="Gene3D" id="3.30.457.10">
    <property type="entry name" value="Copper amine oxidase-like, N-terminal domain"/>
    <property type="match status" value="1"/>
</dbReference>
<dbReference type="AlphaFoldDB" id="A0A9X4JWF4"/>
<reference evidence="2" key="1">
    <citation type="submission" date="2022-02" db="EMBL/GenBank/DDBJ databases">
        <authorList>
            <person name="Leng L."/>
        </authorList>
    </citation>
    <scope>NUCLEOTIDE SEQUENCE</scope>
    <source>
        <strain evidence="2">JI</strain>
    </source>
</reference>
<evidence type="ECO:0000259" key="1">
    <source>
        <dbReference type="Pfam" id="PF07833"/>
    </source>
</evidence>
<accession>A0A9X4JWF4</accession>
<dbReference type="Proteomes" id="UP001154312">
    <property type="component" value="Unassembled WGS sequence"/>
</dbReference>
<feature type="domain" description="Copper amine oxidase-like N-terminal" evidence="1">
    <location>
        <begin position="29"/>
        <end position="75"/>
    </location>
</feature>
<sequence>MKKYIFGVIIGIFLTVSAMAFGDPAPIKIMLDGREIVTETPPQIINDRTFVPLRVISEAMGFDVKWDSAARTVILTSPEKMGAFRVVSYEKIDTDYGYAILGEVKNNSKSTFSKAKIEAEVIDAEGNMVEKLASTLPPGITPGETAYFMIRAISDKSNLYKAVNFSFQTSEECSVTPTDVTFHNLRFAKDQGILNDFIYVTGEVERTDKDISREYKHPVVQVALFDADGKMVNYGEEYMENYKLSRYGSFTITLDKGADYAASKLKCFSD</sequence>
<organism evidence="2 3">
    <name type="scientific">Pelotomaculum isophthalicicum JI</name>
    <dbReference type="NCBI Taxonomy" id="947010"/>
    <lineage>
        <taxon>Bacteria</taxon>
        <taxon>Bacillati</taxon>
        <taxon>Bacillota</taxon>
        <taxon>Clostridia</taxon>
        <taxon>Eubacteriales</taxon>
        <taxon>Desulfotomaculaceae</taxon>
        <taxon>Pelotomaculum</taxon>
    </lineage>
</organism>
<dbReference type="InterPro" id="IPR036582">
    <property type="entry name" value="Mao_N_sf"/>
</dbReference>
<comment type="caution">
    <text evidence="2">The sequence shown here is derived from an EMBL/GenBank/DDBJ whole genome shotgun (WGS) entry which is preliminary data.</text>
</comment>
<dbReference type="SUPFAM" id="SSF55383">
    <property type="entry name" value="Copper amine oxidase, domain N"/>
    <property type="match status" value="1"/>
</dbReference>
<dbReference type="Pfam" id="PF07833">
    <property type="entry name" value="Cu_amine_oxidN1"/>
    <property type="match status" value="1"/>
</dbReference>
<name>A0A9X4JWF4_9FIRM</name>
<dbReference type="RefSeq" id="WP_277445574.1">
    <property type="nucleotide sequence ID" value="NZ_JAKOAV010000061.1"/>
</dbReference>